<reference evidence="3 4" key="1">
    <citation type="submission" date="2019-08" db="EMBL/GenBank/DDBJ databases">
        <title>The genome sequence of a newly discovered highly antifungal drug resistant Aspergillus species, Aspergillus tanneri NIH 1004.</title>
        <authorList>
            <person name="Mounaud S."/>
            <person name="Singh I."/>
            <person name="Joardar V."/>
            <person name="Pakala S."/>
            <person name="Pakala S."/>
            <person name="Venepally P."/>
            <person name="Chung J.K."/>
            <person name="Losada L."/>
            <person name="Nierman W.C."/>
        </authorList>
    </citation>
    <scope>NUCLEOTIDE SEQUENCE [LARGE SCALE GENOMIC DNA]</scope>
    <source>
        <strain evidence="3 4">NIH1004</strain>
    </source>
</reference>
<feature type="chain" id="PRO_5024294053" evidence="2">
    <location>
        <begin position="27"/>
        <end position="277"/>
    </location>
</feature>
<comment type="caution">
    <text evidence="3">The sequence shown here is derived from an EMBL/GenBank/DDBJ whole genome shotgun (WGS) entry which is preliminary data.</text>
</comment>
<keyword evidence="2" id="KW-0732">Signal</keyword>
<evidence type="ECO:0000313" key="3">
    <source>
        <dbReference type="EMBL" id="KAA8645139.1"/>
    </source>
</evidence>
<evidence type="ECO:0000313" key="4">
    <source>
        <dbReference type="Proteomes" id="UP000324241"/>
    </source>
</evidence>
<dbReference type="OrthoDB" id="4160064at2759"/>
<feature type="signal peptide" evidence="2">
    <location>
        <begin position="1"/>
        <end position="26"/>
    </location>
</feature>
<gene>
    <name evidence="3" type="ORF">ATNIH1004_009356</name>
</gene>
<feature type="transmembrane region" description="Helical" evidence="1">
    <location>
        <begin position="254"/>
        <end position="272"/>
    </location>
</feature>
<evidence type="ECO:0000256" key="1">
    <source>
        <dbReference type="SAM" id="Phobius"/>
    </source>
</evidence>
<organism evidence="3 4">
    <name type="scientific">Aspergillus tanneri</name>
    <dbReference type="NCBI Taxonomy" id="1220188"/>
    <lineage>
        <taxon>Eukaryota</taxon>
        <taxon>Fungi</taxon>
        <taxon>Dikarya</taxon>
        <taxon>Ascomycota</taxon>
        <taxon>Pezizomycotina</taxon>
        <taxon>Eurotiomycetes</taxon>
        <taxon>Eurotiomycetidae</taxon>
        <taxon>Eurotiales</taxon>
        <taxon>Aspergillaceae</taxon>
        <taxon>Aspergillus</taxon>
        <taxon>Aspergillus subgen. Circumdati</taxon>
    </lineage>
</organism>
<keyword evidence="1" id="KW-0812">Transmembrane</keyword>
<feature type="transmembrane region" description="Helical" evidence="1">
    <location>
        <begin position="160"/>
        <end position="178"/>
    </location>
</feature>
<sequence>MILTALATLRMAVGFGLISIPRQVGAVFLLPYTPEVAITARMAGGRDFTVAALLFACRDQAIISGETDPVLKNARQGQRLGWTATQRALMAGMVVDGIDILNVVIGYLEGTLSIEGNNDSSFQVLFASYVCIAIAAVAQATFLPTIVHTSMHFSTQKPKLYTAIVNLVVVPLYWTYLLHSGWTRERMWHSIVTFAFSIHCYQYRPTAALTPTDTYNVSYPATYSTAFLGQPLLLAQLVLFSYRSATLYGAIEQTVGTSITVAVLSIASIIATDISES</sequence>
<dbReference type="VEuPathDB" id="FungiDB:EYZ11_003885"/>
<keyword evidence="1" id="KW-1133">Transmembrane helix</keyword>
<accession>A0A5M9ML30</accession>
<feature type="transmembrane region" description="Helical" evidence="1">
    <location>
        <begin position="126"/>
        <end position="148"/>
    </location>
</feature>
<evidence type="ECO:0000256" key="2">
    <source>
        <dbReference type="SAM" id="SignalP"/>
    </source>
</evidence>
<dbReference type="RefSeq" id="XP_033424500.1">
    <property type="nucleotide sequence ID" value="XM_033573948.1"/>
</dbReference>
<name>A0A5M9ML30_9EURO</name>
<feature type="transmembrane region" description="Helical" evidence="1">
    <location>
        <begin position="221"/>
        <end position="242"/>
    </location>
</feature>
<dbReference type="GeneID" id="54332058"/>
<dbReference type="Proteomes" id="UP000324241">
    <property type="component" value="Unassembled WGS sequence"/>
</dbReference>
<dbReference type="AlphaFoldDB" id="A0A5M9ML30"/>
<protein>
    <submittedName>
        <fullName evidence="3">Uncharacterized protein</fullName>
    </submittedName>
</protein>
<proteinExistence type="predicted"/>
<dbReference type="EMBL" id="QUQM01000006">
    <property type="protein sequence ID" value="KAA8645139.1"/>
    <property type="molecule type" value="Genomic_DNA"/>
</dbReference>
<keyword evidence="1" id="KW-0472">Membrane</keyword>